<evidence type="ECO:0000256" key="7">
    <source>
        <dbReference type="ARBA" id="ARBA00023273"/>
    </source>
</evidence>
<feature type="compositionally biased region" description="Basic and acidic residues" evidence="10">
    <location>
        <begin position="514"/>
        <end position="532"/>
    </location>
</feature>
<evidence type="ECO:0000256" key="3">
    <source>
        <dbReference type="ARBA" id="ARBA00010767"/>
    </source>
</evidence>
<dbReference type="InterPro" id="IPR026742">
    <property type="entry name" value="Centrosomal_kizuma"/>
</dbReference>
<dbReference type="Proteomes" id="UP000694569">
    <property type="component" value="Unplaced"/>
</dbReference>
<keyword evidence="6" id="KW-0206">Cytoskeleton</keyword>
<evidence type="ECO:0000256" key="4">
    <source>
        <dbReference type="ARBA" id="ARBA00013872"/>
    </source>
</evidence>
<gene>
    <name evidence="12" type="primary">KIZ</name>
</gene>
<keyword evidence="11" id="KW-0812">Transmembrane</keyword>
<keyword evidence="7" id="KW-0966">Cell projection</keyword>
<comment type="function">
    <text evidence="8">Centrosomal protein required for establishing a robust mitotic centrosome architecture that can endure the forces that converge on the centrosomes during spindle formation. Required for stabilizing the expanded pericentriolar material around the centriole.</text>
</comment>
<feature type="compositionally biased region" description="Basic and acidic residues" evidence="10">
    <location>
        <begin position="248"/>
        <end position="262"/>
    </location>
</feature>
<name>A0A8C5PMC4_9ANUR</name>
<dbReference type="GO" id="GO:0005813">
    <property type="term" value="C:centrosome"/>
    <property type="evidence" value="ECO:0007669"/>
    <property type="project" value="UniProtKB-SubCell"/>
</dbReference>
<dbReference type="GeneTree" id="ENSGT00390000010121"/>
<evidence type="ECO:0000313" key="12">
    <source>
        <dbReference type="Ensembl" id="ENSLLEP00000024974.1"/>
    </source>
</evidence>
<dbReference type="PANTHER" id="PTHR16299">
    <property type="entry name" value="CENTROSOMAL PROTEIN KIZUNA"/>
    <property type="match status" value="1"/>
</dbReference>
<evidence type="ECO:0000256" key="8">
    <source>
        <dbReference type="ARBA" id="ARBA00024919"/>
    </source>
</evidence>
<dbReference type="PANTHER" id="PTHR16299:SF2">
    <property type="entry name" value="CENTROSOMAL PROTEIN KIZUNA"/>
    <property type="match status" value="1"/>
</dbReference>
<keyword evidence="13" id="KW-1185">Reference proteome</keyword>
<feature type="transmembrane region" description="Helical" evidence="11">
    <location>
        <begin position="722"/>
        <end position="742"/>
    </location>
</feature>
<evidence type="ECO:0000256" key="9">
    <source>
        <dbReference type="ARBA" id="ARBA00031153"/>
    </source>
</evidence>
<proteinExistence type="inferred from homology"/>
<comment type="similarity">
    <text evidence="3">Belongs to the kizuna family.</text>
</comment>
<feature type="region of interest" description="Disordered" evidence="10">
    <location>
        <begin position="167"/>
        <end position="186"/>
    </location>
</feature>
<evidence type="ECO:0000256" key="2">
    <source>
        <dbReference type="ARBA" id="ARBA00004300"/>
    </source>
</evidence>
<accession>A0A8C5PMC4</accession>
<evidence type="ECO:0000256" key="11">
    <source>
        <dbReference type="SAM" id="Phobius"/>
    </source>
</evidence>
<protein>
    <recommendedName>
        <fullName evidence="4">Centrosomal protein kizuna</fullName>
    </recommendedName>
    <alternativeName>
        <fullName evidence="9">Polo-like kinase 1 substrate 1</fullName>
    </alternativeName>
</protein>
<dbReference type="OrthoDB" id="8015657at2759"/>
<comment type="subcellular location">
    <subcellularLocation>
        <location evidence="1">Cytoplasm</location>
        <location evidence="1">Cytoskeleton</location>
        <location evidence="1">Cilium basal body</location>
    </subcellularLocation>
    <subcellularLocation>
        <location evidence="2">Cytoplasm</location>
        <location evidence="2">Cytoskeleton</location>
        <location evidence="2">Microtubule organizing center</location>
        <location evidence="2">Centrosome</location>
    </subcellularLocation>
</comment>
<feature type="region of interest" description="Disordered" evidence="10">
    <location>
        <begin position="231"/>
        <end position="294"/>
    </location>
</feature>
<keyword evidence="11" id="KW-0472">Membrane</keyword>
<dbReference type="GO" id="GO:0007051">
    <property type="term" value="P:spindle organization"/>
    <property type="evidence" value="ECO:0007669"/>
    <property type="project" value="InterPro"/>
</dbReference>
<keyword evidence="11" id="KW-1133">Transmembrane helix</keyword>
<evidence type="ECO:0000256" key="10">
    <source>
        <dbReference type="SAM" id="MobiDB-lite"/>
    </source>
</evidence>
<evidence type="ECO:0000256" key="6">
    <source>
        <dbReference type="ARBA" id="ARBA00023212"/>
    </source>
</evidence>
<evidence type="ECO:0000256" key="5">
    <source>
        <dbReference type="ARBA" id="ARBA00022490"/>
    </source>
</evidence>
<reference evidence="12" key="2">
    <citation type="submission" date="2025-09" db="UniProtKB">
        <authorList>
            <consortium name="Ensembl"/>
        </authorList>
    </citation>
    <scope>IDENTIFICATION</scope>
</reference>
<evidence type="ECO:0000313" key="13">
    <source>
        <dbReference type="Proteomes" id="UP000694569"/>
    </source>
</evidence>
<dbReference type="AlphaFoldDB" id="A0A8C5PMC4"/>
<sequence>MVTIVTHYTEHDGRCHTACKRSSGKMETAPRSDPAHTLQYDRRVGELRHSLRDCEEKRLELENKLFQYSSSDVCHLKYTKLKHSLKEFCEKEKKARLRNQAFLQEFQRIEARLHGLISTASTVKQKQKMLQVSRQAEINTGADMSGRMYHPATIFMGRQMSANSSIEHCLTQRKSPQPTKSFSISDPHSVRQAAINSNVTDSRVVPANSDIQCLNKPDKIDGKTSFQISQKMPVTSVASSEDAGTHGAEIDKTQSGKKHLLESKQSAQLSAHSLGRLSPENRAGDLRNDSPSNKVEESLMYESLVPNEERFTHTSPSGSSPDACDYINKQTSDKHSACENLSENDLEQNPVIHNEDDHEFLDSSSDLTVSITDSDMSSDDPLEVINDKSQTVTITKYKKDPLCEGSKDVNFNFRGNIDSGEDSTSISTISRHILSDKGFLHLLQSVEEMIIQMEPDSSAIYQSSNLCQAKQDHVTSLCNRMKTLNVEDLETCFALVLHELQRPVKSKLSGDTLSPKDHKNNTDEKTPRPLSKVVRDRLRDHISFVKEHHMFNEGDLPKSFSSVLLWNDKPHQDVLHMVEEGNNWSNDSSRETTSVSLRNEGNLHKPVPFENRTIQQGNAKVLKENRDTVNQDYPEEDNEEEISDVSELEIPGLTSSNDNFKLKANTALRSETSHSSGEKPPMPRFISFRPERSDCKLTPGLLRAKVVRTTLREDRNTIRSNAFALTMVSMGCAHALVLALGLRRVNRGRC</sequence>
<dbReference type="Ensembl" id="ENSLLET00000025931.1">
    <property type="protein sequence ID" value="ENSLLEP00000024974.1"/>
    <property type="gene ID" value="ENSLLEG00000015612.1"/>
</dbReference>
<feature type="region of interest" description="Disordered" evidence="10">
    <location>
        <begin position="506"/>
        <end position="532"/>
    </location>
</feature>
<evidence type="ECO:0000256" key="1">
    <source>
        <dbReference type="ARBA" id="ARBA00004120"/>
    </source>
</evidence>
<reference evidence="12" key="1">
    <citation type="submission" date="2025-08" db="UniProtKB">
        <authorList>
            <consortium name="Ensembl"/>
        </authorList>
    </citation>
    <scope>IDENTIFICATION</scope>
</reference>
<organism evidence="12 13">
    <name type="scientific">Leptobrachium leishanense</name>
    <name type="common">Leishan spiny toad</name>
    <dbReference type="NCBI Taxonomy" id="445787"/>
    <lineage>
        <taxon>Eukaryota</taxon>
        <taxon>Metazoa</taxon>
        <taxon>Chordata</taxon>
        <taxon>Craniata</taxon>
        <taxon>Vertebrata</taxon>
        <taxon>Euteleostomi</taxon>
        <taxon>Amphibia</taxon>
        <taxon>Batrachia</taxon>
        <taxon>Anura</taxon>
        <taxon>Pelobatoidea</taxon>
        <taxon>Megophryidae</taxon>
        <taxon>Leptobrachium</taxon>
    </lineage>
</organism>
<keyword evidence="5" id="KW-0963">Cytoplasm</keyword>